<dbReference type="InterPro" id="IPR013112">
    <property type="entry name" value="FAD-bd_8"/>
</dbReference>
<dbReference type="SUPFAM" id="SSF47473">
    <property type="entry name" value="EF-hand"/>
    <property type="match status" value="1"/>
</dbReference>
<evidence type="ECO:0000259" key="27">
    <source>
        <dbReference type="PROSITE" id="PS50222"/>
    </source>
</evidence>
<dbReference type="PROSITE" id="PS51473">
    <property type="entry name" value="GNK2"/>
    <property type="match status" value="2"/>
</dbReference>
<dbReference type="Gene3D" id="3.40.50.80">
    <property type="entry name" value="Nucleotide-binding domain of ferredoxin-NADP reductase (FNR) module"/>
    <property type="match status" value="1"/>
</dbReference>
<dbReference type="GO" id="GO:0004601">
    <property type="term" value="F:peroxidase activity"/>
    <property type="evidence" value="ECO:0007669"/>
    <property type="project" value="UniProtKB-KW"/>
</dbReference>
<feature type="transmembrane region" description="Helical" evidence="25">
    <location>
        <begin position="539"/>
        <end position="559"/>
    </location>
</feature>
<dbReference type="InterPro" id="IPR013130">
    <property type="entry name" value="Fe3_Rdtase_TM_dom"/>
</dbReference>
<dbReference type="InterPro" id="IPR038408">
    <property type="entry name" value="GNK2_sf"/>
</dbReference>
<dbReference type="InterPro" id="IPR039261">
    <property type="entry name" value="FNR_nucleotide-bd"/>
</dbReference>
<feature type="compositionally biased region" description="Low complexity" evidence="24">
    <location>
        <begin position="23"/>
        <end position="36"/>
    </location>
</feature>
<proteinExistence type="inferred from homology"/>
<dbReference type="EC" id="2.7.11.1" evidence="3"/>
<keyword evidence="6" id="KW-0575">Peroxidase</keyword>
<dbReference type="Gene3D" id="3.30.430.20">
    <property type="entry name" value="Gnk2 domain, C-X8-C-X2-C motif"/>
    <property type="match status" value="2"/>
</dbReference>
<dbReference type="PROSITE" id="PS00109">
    <property type="entry name" value="PROTEIN_KINASE_TYR"/>
    <property type="match status" value="1"/>
</dbReference>
<dbReference type="FunFam" id="1.10.510.10:FF:001023">
    <property type="entry name" value="Os07g0541700 protein"/>
    <property type="match status" value="1"/>
</dbReference>
<dbReference type="GO" id="GO:0005524">
    <property type="term" value="F:ATP binding"/>
    <property type="evidence" value="ECO:0007669"/>
    <property type="project" value="UniProtKB-KW"/>
</dbReference>
<dbReference type="Pfam" id="PF08030">
    <property type="entry name" value="NAD_binding_6"/>
    <property type="match status" value="1"/>
</dbReference>
<feature type="transmembrane region" description="Helical" evidence="25">
    <location>
        <begin position="579"/>
        <end position="603"/>
    </location>
</feature>
<comment type="catalytic activity">
    <reaction evidence="23">
        <text>L-seryl-[protein] + ATP = O-phospho-L-seryl-[protein] + ADP + H(+)</text>
        <dbReference type="Rhea" id="RHEA:17989"/>
        <dbReference type="Rhea" id="RHEA-COMP:9863"/>
        <dbReference type="Rhea" id="RHEA-COMP:11604"/>
        <dbReference type="ChEBI" id="CHEBI:15378"/>
        <dbReference type="ChEBI" id="CHEBI:29999"/>
        <dbReference type="ChEBI" id="CHEBI:30616"/>
        <dbReference type="ChEBI" id="CHEBI:83421"/>
        <dbReference type="ChEBI" id="CHEBI:456216"/>
        <dbReference type="EC" id="2.7.11.1"/>
    </reaction>
</comment>
<evidence type="ECO:0000259" key="28">
    <source>
        <dbReference type="PROSITE" id="PS51384"/>
    </source>
</evidence>
<keyword evidence="31" id="KW-1185">Reference proteome</keyword>
<dbReference type="Gene3D" id="3.30.200.20">
    <property type="entry name" value="Phosphorylase Kinase, domain 1"/>
    <property type="match status" value="1"/>
</dbReference>
<comment type="similarity">
    <text evidence="2">Belongs to the RBOH (TC 5.B.1.3) family.</text>
</comment>
<evidence type="ECO:0000256" key="11">
    <source>
        <dbReference type="ARBA" id="ARBA00022729"/>
    </source>
</evidence>
<dbReference type="InterPro" id="IPR002048">
    <property type="entry name" value="EF_hand_dom"/>
</dbReference>
<feature type="domain" description="Gnk2-homologous" evidence="29">
    <location>
        <begin position="975"/>
        <end position="1078"/>
    </location>
</feature>
<dbReference type="InterPro" id="IPR011009">
    <property type="entry name" value="Kinase-like_dom_sf"/>
</dbReference>
<feature type="domain" description="Protein kinase" evidence="26">
    <location>
        <begin position="1238"/>
        <end position="1548"/>
    </location>
</feature>
<evidence type="ECO:0000256" key="21">
    <source>
        <dbReference type="ARBA" id="ARBA00023136"/>
    </source>
</evidence>
<dbReference type="FunFam" id="1.10.238.10:FF:000049">
    <property type="entry name" value="Respiratory burst oxidase homolog A"/>
    <property type="match status" value="1"/>
</dbReference>
<dbReference type="SUPFAM" id="SSF63380">
    <property type="entry name" value="Riboflavin synthase domain-like"/>
    <property type="match status" value="1"/>
</dbReference>
<dbReference type="Pfam" id="PF01657">
    <property type="entry name" value="Stress-antifung"/>
    <property type="match status" value="2"/>
</dbReference>
<evidence type="ECO:0000256" key="17">
    <source>
        <dbReference type="ARBA" id="ARBA00022840"/>
    </source>
</evidence>
<evidence type="ECO:0000256" key="22">
    <source>
        <dbReference type="ARBA" id="ARBA00047899"/>
    </source>
</evidence>
<feature type="region of interest" description="Disordered" evidence="24">
    <location>
        <begin position="77"/>
        <end position="99"/>
    </location>
</feature>
<dbReference type="Gramene" id="evm.model.05.1966">
    <property type="protein sequence ID" value="cds.evm.model.05.1966"/>
    <property type="gene ID" value="evm.TU.05.1966"/>
</dbReference>
<dbReference type="InterPro" id="IPR011992">
    <property type="entry name" value="EF-hand-dom_pair"/>
</dbReference>
<dbReference type="InterPro" id="IPR000719">
    <property type="entry name" value="Prot_kinase_dom"/>
</dbReference>
<feature type="region of interest" description="Disordered" evidence="24">
    <location>
        <begin position="1"/>
        <end position="36"/>
    </location>
</feature>
<dbReference type="GO" id="GO:0005886">
    <property type="term" value="C:plasma membrane"/>
    <property type="evidence" value="ECO:0007669"/>
    <property type="project" value="TreeGrafter"/>
</dbReference>
<dbReference type="FunFam" id="3.40.50.80:FF:000007">
    <property type="entry name" value="Respiratory burst oxidase protein A"/>
    <property type="match status" value="1"/>
</dbReference>
<keyword evidence="12" id="KW-0677">Repeat</keyword>
<keyword evidence="8" id="KW-0808">Transferase</keyword>
<evidence type="ECO:0000256" key="3">
    <source>
        <dbReference type="ARBA" id="ARBA00012513"/>
    </source>
</evidence>
<dbReference type="InterPro" id="IPR001245">
    <property type="entry name" value="Ser-Thr/Tyr_kinase_cat_dom"/>
</dbReference>
<dbReference type="InterPro" id="IPR050369">
    <property type="entry name" value="RBOH/FRE"/>
</dbReference>
<evidence type="ECO:0000259" key="29">
    <source>
        <dbReference type="PROSITE" id="PS51473"/>
    </source>
</evidence>
<feature type="compositionally biased region" description="Polar residues" evidence="24">
    <location>
        <begin position="1198"/>
        <end position="1209"/>
    </location>
</feature>
<evidence type="ECO:0000259" key="26">
    <source>
        <dbReference type="PROSITE" id="PS50011"/>
    </source>
</evidence>
<evidence type="ECO:0000256" key="13">
    <source>
        <dbReference type="ARBA" id="ARBA00022741"/>
    </source>
</evidence>
<evidence type="ECO:0000256" key="12">
    <source>
        <dbReference type="ARBA" id="ARBA00022737"/>
    </source>
</evidence>
<sequence>MRDFPKHERRWASDSVPVKSAVSAGSSPGYDSSSTAAEEEFVEVTLDLQDDNTILLRSVEPATVINIDDAISVVGGAGSETPASVSRSPSTFRRSSSSRLRQFSHELKAEAVAKAKQFSQELRAELKRFSWSHHGHGSRVLSAAASTSATPQNGVSAGPGAGFDSALAARALRKQRAQLDRTRSGAHKALRGLKFISNCKTNRVDAWNEVEANFEKLSKDGFLYRSDFAKCIGMANSNEFALELVDALGRRRRLKVDKISKEELYEFWSQITDQSFDSRLQIFFDMVDKNEDGRITEEEVKEIIMVSASANKLARLKEQAEEYAALIMEELDPERLGYIELWQLETLLLQKDTYLNYSQALSYTSQALSQNLQGLRKRSRIRRLSTKMVYFLQENWKRIWVLMLWVGIMAGLFTWKFLQYKEKKAFNVMGYCLLTAKGAAETLKFNMALILLPVCRNLITWLRNTKMGYFVPFDDNINFHKTIASAIVVGVILHVGNHLACDFPRLISSSEEAYKNNLSLDFGSDKPTYLDLIKGIEGVTGILMVTCMTIAFILATRWFRRSLVKLPKPFDRLTGYNAFWYSHHLFVIVYVLLIIHGVFLYLVHKWYKKTTWMYLCVPVLLYAGERTLRFFRSGFYSVRLLKVAIYPGNVLTLQMSKPPQFKYKSGQYMFVQCPAISPFEWHPFSITSAPGDDYLSVHIRQLGDWTQELKRVFSAACEAPVAGKSGLLRADETTKKSLPKLLIDGPYGAPAQDYRKYDVLLLVGLGIGATPFISILKDLLINIVKMEEQADLASDLSRTSDLSVGSADSTTPNRVSRKKALKTTNAYFYWVTREQGSFDWFKGVMNEVAELDQRGVIEMHNYLTSVYEEGDARSALITMVQALNHAKNGVDIVSGTRVRTHFARPNWKKVFSKMCSKHCGARIGVFYCGAPVLAKELGKLCYDFNQKGYNSGDRLFILGFILVLVTGKAFAGKTFVYESCLSVNGNYSNNSTYQKNLNRIFTNLTSGDGNGEGFHSFSYGKSSDRVYGIGLCRADLDPDLCRSCLNQSTHLLSLACPNQKEAIGGYDDCIVRYSDRSLFGIVETRPRFYSWSDRNVSSDFSGGFSRHLNILLGNLKNQAAAGGDFRKFAEGNYSGDPQFDISLYGFTQCSPDLSEVQCKNCLDQAFEDILGENGTFRVGGRVITPSCNFKYEFHGNQSNPFSESRMQSTPPSPLSMNRKGKKSNKSRTIIIAVVPSVVFVVLLVSLGVYSSVKKSIRRRDENGVQAEVTEEIGNVECLKFDFSTIRVATNNFSEENKVKHQDLLYRGRLCDGQDIFVKCFKTTNSRTQNFMNELRICTKLQQRNVVRLIGFCLKGNERFLIYEFLPHSLHRLIFDPVLVEEFSLDWDIRYKIIRGISRGLLYLHEDHRLTIIHRDITASNILLDDDMNPKISGFGLAKLFEVDVVKIIVLLPGPFKTDVYSFGVLLLEIISGRRSFSINDNTGQEQLVATVWRNWRAETSLNIVDPFIRLRYDYEESEIMRCIHIGLLCVQTRSNARPTMSSVVHMLNCNCLSLPLPSEFGDSQELSYPSGRSTSTNFNSGIIESSSEIFPESANDIELP</sequence>
<dbReference type="SFLD" id="SFLDG01169">
    <property type="entry name" value="NADPH_oxidase_subgroup_(NOX)"/>
    <property type="match status" value="1"/>
</dbReference>
<feature type="transmembrane region" description="Helical" evidence="25">
    <location>
        <begin position="399"/>
        <end position="418"/>
    </location>
</feature>
<keyword evidence="15" id="KW-0274">FAD</keyword>
<dbReference type="PANTHER" id="PTHR11972:SF153">
    <property type="entry name" value="SUPEROXIDE-GENERATING NADPH OXIDASE HEAVY CHAIN SUBUNIT A"/>
    <property type="match status" value="1"/>
</dbReference>
<keyword evidence="11" id="KW-0732">Signal</keyword>
<keyword evidence="4" id="KW-0723">Serine/threonine-protein kinase</keyword>
<dbReference type="InterPro" id="IPR000778">
    <property type="entry name" value="Cyt_b245_heavy_chain"/>
</dbReference>
<evidence type="ECO:0000256" key="15">
    <source>
        <dbReference type="ARBA" id="ARBA00022827"/>
    </source>
</evidence>
<evidence type="ECO:0000313" key="31">
    <source>
        <dbReference type="Proteomes" id="UP000596661"/>
    </source>
</evidence>
<evidence type="ECO:0000256" key="2">
    <source>
        <dbReference type="ARBA" id="ARBA00007975"/>
    </source>
</evidence>
<accession>A0A803PNP0</accession>
<keyword evidence="10" id="KW-0479">Metal-binding</keyword>
<evidence type="ECO:0000256" key="19">
    <source>
        <dbReference type="ARBA" id="ARBA00022989"/>
    </source>
</evidence>
<dbReference type="PROSITE" id="PS00018">
    <property type="entry name" value="EF_HAND_1"/>
    <property type="match status" value="1"/>
</dbReference>
<evidence type="ECO:0000256" key="20">
    <source>
        <dbReference type="ARBA" id="ARBA00023002"/>
    </source>
</evidence>
<dbReference type="PROSITE" id="PS50222">
    <property type="entry name" value="EF_HAND_2"/>
    <property type="match status" value="1"/>
</dbReference>
<evidence type="ECO:0000256" key="9">
    <source>
        <dbReference type="ARBA" id="ARBA00022692"/>
    </source>
</evidence>
<reference evidence="30" key="1">
    <citation type="submission" date="2018-11" db="EMBL/GenBank/DDBJ databases">
        <authorList>
            <person name="Grassa J C."/>
        </authorList>
    </citation>
    <scope>NUCLEOTIDE SEQUENCE [LARGE SCALE GENOMIC DNA]</scope>
</reference>
<evidence type="ECO:0000256" key="4">
    <source>
        <dbReference type="ARBA" id="ARBA00022527"/>
    </source>
</evidence>
<dbReference type="CDD" id="cd23509">
    <property type="entry name" value="Gnk2-like"/>
    <property type="match status" value="2"/>
</dbReference>
<evidence type="ECO:0000256" key="10">
    <source>
        <dbReference type="ARBA" id="ARBA00022723"/>
    </source>
</evidence>
<keyword evidence="20" id="KW-0560">Oxidoreductase</keyword>
<dbReference type="PROSITE" id="PS50011">
    <property type="entry name" value="PROTEIN_KINASE_DOM"/>
    <property type="match status" value="1"/>
</dbReference>
<evidence type="ECO:0000256" key="7">
    <source>
        <dbReference type="ARBA" id="ARBA00022630"/>
    </source>
</evidence>
<organism evidence="30 31">
    <name type="scientific">Cannabis sativa</name>
    <name type="common">Hemp</name>
    <name type="synonym">Marijuana</name>
    <dbReference type="NCBI Taxonomy" id="3483"/>
    <lineage>
        <taxon>Eukaryota</taxon>
        <taxon>Viridiplantae</taxon>
        <taxon>Streptophyta</taxon>
        <taxon>Embryophyta</taxon>
        <taxon>Tracheophyta</taxon>
        <taxon>Spermatophyta</taxon>
        <taxon>Magnoliopsida</taxon>
        <taxon>eudicotyledons</taxon>
        <taxon>Gunneridae</taxon>
        <taxon>Pentapetalae</taxon>
        <taxon>rosids</taxon>
        <taxon>fabids</taxon>
        <taxon>Rosales</taxon>
        <taxon>Cannabaceae</taxon>
        <taxon>Cannabis</taxon>
    </lineage>
</organism>
<dbReference type="EMBL" id="UZAU01000548">
    <property type="status" value="NOT_ANNOTATED_CDS"/>
    <property type="molecule type" value="Genomic_DNA"/>
</dbReference>
<dbReference type="GO" id="GO:0016174">
    <property type="term" value="F:NAD(P)H oxidase H2O2-forming activity"/>
    <property type="evidence" value="ECO:0007669"/>
    <property type="project" value="TreeGrafter"/>
</dbReference>
<name>A0A803PNP0_CANSA</name>
<dbReference type="CDD" id="cd00051">
    <property type="entry name" value="EFh"/>
    <property type="match status" value="1"/>
</dbReference>
<dbReference type="InterPro" id="IPR013121">
    <property type="entry name" value="Fe_red_NAD-bd_6"/>
</dbReference>
<feature type="transmembrane region" description="Helical" evidence="25">
    <location>
        <begin position="759"/>
        <end position="776"/>
    </location>
</feature>
<dbReference type="InterPro" id="IPR017927">
    <property type="entry name" value="FAD-bd_FR_type"/>
</dbReference>
<dbReference type="SUPFAM" id="SSF56112">
    <property type="entry name" value="Protein kinase-like (PK-like)"/>
    <property type="match status" value="1"/>
</dbReference>
<dbReference type="InterPro" id="IPR013623">
    <property type="entry name" value="NADPH_Ox"/>
</dbReference>
<dbReference type="GO" id="GO:0004674">
    <property type="term" value="F:protein serine/threonine kinase activity"/>
    <property type="evidence" value="ECO:0007669"/>
    <property type="project" value="UniProtKB-KW"/>
</dbReference>
<dbReference type="InterPro" id="IPR008266">
    <property type="entry name" value="Tyr_kinase_AS"/>
</dbReference>
<feature type="domain" description="FAD-binding FR-type" evidence="28">
    <location>
        <begin position="633"/>
        <end position="753"/>
    </location>
</feature>
<evidence type="ECO:0000256" key="6">
    <source>
        <dbReference type="ARBA" id="ARBA00022559"/>
    </source>
</evidence>
<evidence type="ECO:0000256" key="24">
    <source>
        <dbReference type="SAM" id="MobiDB-lite"/>
    </source>
</evidence>
<dbReference type="FunFam" id="3.30.430.20:FF:000003">
    <property type="entry name" value="Cysteine-rich RLK (RECEPTOR-like protein kinase) 10"/>
    <property type="match status" value="1"/>
</dbReference>
<protein>
    <recommendedName>
        <fullName evidence="3">non-specific serine/threonine protein kinase</fullName>
        <ecNumber evidence="3">2.7.11.1</ecNumber>
    </recommendedName>
</protein>
<evidence type="ECO:0000256" key="8">
    <source>
        <dbReference type="ARBA" id="ARBA00022679"/>
    </source>
</evidence>
<keyword evidence="18" id="KW-0521">NADP</keyword>
<evidence type="ECO:0000256" key="16">
    <source>
        <dbReference type="ARBA" id="ARBA00022837"/>
    </source>
</evidence>
<comment type="subcellular location">
    <subcellularLocation>
        <location evidence="1">Membrane</location>
        <topology evidence="1">Multi-pass membrane protein</topology>
    </subcellularLocation>
</comment>
<dbReference type="GO" id="GO:0005509">
    <property type="term" value="F:calcium ion binding"/>
    <property type="evidence" value="ECO:0007669"/>
    <property type="project" value="InterPro"/>
</dbReference>
<dbReference type="Gene3D" id="1.10.510.10">
    <property type="entry name" value="Transferase(Phosphotransferase) domain 1"/>
    <property type="match status" value="1"/>
</dbReference>
<dbReference type="SUPFAM" id="SSF52343">
    <property type="entry name" value="Ferredoxin reductase-like, C-terminal NADP-linked domain"/>
    <property type="match status" value="1"/>
</dbReference>
<dbReference type="InterPro" id="IPR018247">
    <property type="entry name" value="EF_Hand_1_Ca_BS"/>
</dbReference>
<dbReference type="PROSITE" id="PS51384">
    <property type="entry name" value="FAD_FR"/>
    <property type="match status" value="1"/>
</dbReference>
<keyword evidence="7" id="KW-0285">Flavoprotein</keyword>
<feature type="domain" description="Gnk2-homologous" evidence="29">
    <location>
        <begin position="1084"/>
        <end position="1196"/>
    </location>
</feature>
<keyword evidence="17" id="KW-0067">ATP-binding</keyword>
<dbReference type="Proteomes" id="UP000596661">
    <property type="component" value="Chromosome 5"/>
</dbReference>
<dbReference type="Pfam" id="PF08414">
    <property type="entry name" value="NADPH_Ox"/>
    <property type="match status" value="1"/>
</dbReference>
<evidence type="ECO:0000256" key="14">
    <source>
        <dbReference type="ARBA" id="ARBA00022777"/>
    </source>
</evidence>
<evidence type="ECO:0000256" key="18">
    <source>
        <dbReference type="ARBA" id="ARBA00022857"/>
    </source>
</evidence>
<keyword evidence="13" id="KW-0547">Nucleotide-binding</keyword>
<feature type="region of interest" description="Disordered" evidence="24">
    <location>
        <begin position="1198"/>
        <end position="1221"/>
    </location>
</feature>
<evidence type="ECO:0000256" key="1">
    <source>
        <dbReference type="ARBA" id="ARBA00004141"/>
    </source>
</evidence>
<dbReference type="Gene3D" id="1.10.238.10">
    <property type="entry name" value="EF-hand"/>
    <property type="match status" value="1"/>
</dbReference>
<dbReference type="Gene3D" id="2.40.30.10">
    <property type="entry name" value="Translation factors"/>
    <property type="match status" value="1"/>
</dbReference>
<dbReference type="Pfam" id="PF01794">
    <property type="entry name" value="Ferric_reduct"/>
    <property type="match status" value="1"/>
</dbReference>
<dbReference type="PRINTS" id="PR00466">
    <property type="entry name" value="GP91PHOX"/>
</dbReference>
<feature type="transmembrane region" description="Helical" evidence="25">
    <location>
        <begin position="1229"/>
        <end position="1249"/>
    </location>
</feature>
<dbReference type="EnsemblPlants" id="evm.model.05.1966">
    <property type="protein sequence ID" value="cds.evm.model.05.1966"/>
    <property type="gene ID" value="evm.TU.05.1966"/>
</dbReference>
<evidence type="ECO:0000256" key="23">
    <source>
        <dbReference type="ARBA" id="ARBA00048679"/>
    </source>
</evidence>
<feature type="domain" description="EF-hand" evidence="27">
    <location>
        <begin position="275"/>
        <end position="310"/>
    </location>
</feature>
<keyword evidence="5" id="KW-0597">Phosphoprotein</keyword>
<comment type="catalytic activity">
    <reaction evidence="22">
        <text>L-threonyl-[protein] + ATP = O-phospho-L-threonyl-[protein] + ADP + H(+)</text>
        <dbReference type="Rhea" id="RHEA:46608"/>
        <dbReference type="Rhea" id="RHEA-COMP:11060"/>
        <dbReference type="Rhea" id="RHEA-COMP:11605"/>
        <dbReference type="ChEBI" id="CHEBI:15378"/>
        <dbReference type="ChEBI" id="CHEBI:30013"/>
        <dbReference type="ChEBI" id="CHEBI:30616"/>
        <dbReference type="ChEBI" id="CHEBI:61977"/>
        <dbReference type="ChEBI" id="CHEBI:456216"/>
        <dbReference type="EC" id="2.7.11.1"/>
    </reaction>
</comment>
<dbReference type="FunFam" id="2.40.30.10:FF:000019">
    <property type="entry name" value="Respiratory burst oxidase homolog A"/>
    <property type="match status" value="1"/>
</dbReference>
<keyword evidence="21 25" id="KW-0472">Membrane</keyword>
<dbReference type="CDD" id="cd06186">
    <property type="entry name" value="NOX_Duox_like_FAD_NADP"/>
    <property type="match status" value="1"/>
</dbReference>
<feature type="compositionally biased region" description="Low complexity" evidence="24">
    <location>
        <begin position="84"/>
        <end position="99"/>
    </location>
</feature>
<feature type="compositionally biased region" description="Basic and acidic residues" evidence="24">
    <location>
        <begin position="1"/>
        <end position="12"/>
    </location>
</feature>
<reference evidence="30" key="2">
    <citation type="submission" date="2021-03" db="UniProtKB">
        <authorList>
            <consortium name="EnsemblPlants"/>
        </authorList>
    </citation>
    <scope>IDENTIFICATION</scope>
</reference>
<dbReference type="InterPro" id="IPR017938">
    <property type="entry name" value="Riboflavin_synthase-like_b-brl"/>
</dbReference>
<dbReference type="Pfam" id="PF08022">
    <property type="entry name" value="FAD_binding_8"/>
    <property type="match status" value="1"/>
</dbReference>
<keyword evidence="19 25" id="KW-1133">Transmembrane helix</keyword>
<keyword evidence="16" id="KW-0106">Calcium</keyword>
<evidence type="ECO:0000313" key="30">
    <source>
        <dbReference type="EnsemblPlants" id="cds.evm.model.05.1966"/>
    </source>
</evidence>
<dbReference type="InterPro" id="IPR002902">
    <property type="entry name" value="GNK2"/>
</dbReference>
<evidence type="ECO:0000256" key="5">
    <source>
        <dbReference type="ARBA" id="ARBA00022553"/>
    </source>
</evidence>
<keyword evidence="9 25" id="KW-0812">Transmembrane</keyword>
<dbReference type="Pfam" id="PF07714">
    <property type="entry name" value="PK_Tyr_Ser-Thr"/>
    <property type="match status" value="1"/>
</dbReference>
<dbReference type="PANTHER" id="PTHR11972">
    <property type="entry name" value="NADPH OXIDASE"/>
    <property type="match status" value="1"/>
</dbReference>
<keyword evidence="14" id="KW-0418">Kinase</keyword>
<evidence type="ECO:0000256" key="25">
    <source>
        <dbReference type="SAM" id="Phobius"/>
    </source>
</evidence>